<proteinExistence type="inferred from homology"/>
<name>A0A5T4LQ97_SALER</name>
<comment type="caution">
    <text evidence="4">The sequence shown here is derived from an EMBL/GenBank/DDBJ whole genome shotgun (WGS) entry which is preliminary data.</text>
</comment>
<sequence length="263" mass="28126">MQRRAGLRTLTRLMLFLWSGLAGATALDGGEVRFVGHVTDDGPRWVWQIASSRQHWTVDVSDARVSGEQLFFRPGNGLPLPFLEGRLYRVAERGGPGYTPLVQFSSQGQPFMLPEGGSLTDSRFRAAVPVINPQNGDVTGQLNFTLVQGVGVSFGLQDEQGTAMPSGMSLLRGRAVSSAREGVGSSSLTTRLSALLQMIPDFGPGMSAVSNGQVIAGNVLMSGRVRNIAAAYASELSDFELVLSGKTVTEQWQARLAVTVTVQ</sequence>
<evidence type="ECO:0000256" key="3">
    <source>
        <dbReference type="SAM" id="SignalP"/>
    </source>
</evidence>
<evidence type="ECO:0000313" key="4">
    <source>
        <dbReference type="EMBL" id="EBL7519103.1"/>
    </source>
</evidence>
<protein>
    <submittedName>
        <fullName evidence="4">Fimbrial protein</fullName>
    </submittedName>
</protein>
<gene>
    <name evidence="4" type="ORF">C1B90_24090</name>
</gene>
<dbReference type="InterPro" id="IPR003467">
    <property type="entry name" value="Fimbrial_K88_FaeH"/>
</dbReference>
<evidence type="ECO:0000256" key="1">
    <source>
        <dbReference type="ARBA" id="ARBA00022729"/>
    </source>
</evidence>
<dbReference type="Pfam" id="PF02432">
    <property type="entry name" value="Fimbrial_K88"/>
    <property type="match status" value="1"/>
</dbReference>
<comment type="similarity">
    <text evidence="2">Belongs to the fimbrial K88 protein family.</text>
</comment>
<evidence type="ECO:0000256" key="2">
    <source>
        <dbReference type="ARBA" id="ARBA00049989"/>
    </source>
</evidence>
<dbReference type="AlphaFoldDB" id="A0A5T4LQ97"/>
<organism evidence="4">
    <name type="scientific">Salmonella enterica</name>
    <name type="common">Salmonella choleraesuis</name>
    <dbReference type="NCBI Taxonomy" id="28901"/>
    <lineage>
        <taxon>Bacteria</taxon>
        <taxon>Pseudomonadati</taxon>
        <taxon>Pseudomonadota</taxon>
        <taxon>Gammaproteobacteria</taxon>
        <taxon>Enterobacterales</taxon>
        <taxon>Enterobacteriaceae</taxon>
        <taxon>Salmonella</taxon>
    </lineage>
</organism>
<dbReference type="GO" id="GO:0007155">
    <property type="term" value="P:cell adhesion"/>
    <property type="evidence" value="ECO:0007669"/>
    <property type="project" value="InterPro"/>
</dbReference>
<feature type="signal peptide" evidence="3">
    <location>
        <begin position="1"/>
        <end position="24"/>
    </location>
</feature>
<dbReference type="GO" id="GO:0009289">
    <property type="term" value="C:pilus"/>
    <property type="evidence" value="ECO:0007669"/>
    <property type="project" value="InterPro"/>
</dbReference>
<keyword evidence="1 3" id="KW-0732">Signal</keyword>
<reference evidence="4" key="1">
    <citation type="submission" date="2018-07" db="EMBL/GenBank/DDBJ databases">
        <authorList>
            <consortium name="PulseNet: The National Subtyping Network for Foodborne Disease Surveillance"/>
            <person name="Tarr C.L."/>
            <person name="Trees E."/>
            <person name="Katz L.S."/>
            <person name="Carleton-Romer H.A."/>
            <person name="Stroika S."/>
            <person name="Kucerova Z."/>
            <person name="Roache K.F."/>
            <person name="Sabol A.L."/>
            <person name="Besser J."/>
            <person name="Gerner-Smidt P."/>
        </authorList>
    </citation>
    <scope>NUCLEOTIDE SEQUENCE</scope>
    <source>
        <strain evidence="4">PNUSAS031704</strain>
    </source>
</reference>
<dbReference type="EMBL" id="AAGACD010000016">
    <property type="protein sequence ID" value="EBL7519103.1"/>
    <property type="molecule type" value="Genomic_DNA"/>
</dbReference>
<accession>A0A5T4LQ97</accession>
<feature type="chain" id="PRO_5026131219" evidence="3">
    <location>
        <begin position="25"/>
        <end position="263"/>
    </location>
</feature>